<evidence type="ECO:0000313" key="2">
    <source>
        <dbReference type="EMBL" id="MDT7828833.1"/>
    </source>
</evidence>
<gene>
    <name evidence="2" type="ORF">RQM65_09175</name>
</gene>
<dbReference type="InterPro" id="IPR041662">
    <property type="entry name" value="SusD-like_2"/>
</dbReference>
<protein>
    <submittedName>
        <fullName evidence="2">SusD/RagB family nutrient-binding outer membrane lipoprotein</fullName>
    </submittedName>
</protein>
<accession>A0ABU3L6J5</accession>
<dbReference type="RefSeq" id="WP_314014374.1">
    <property type="nucleotide sequence ID" value="NZ_JAVTTP010000001.1"/>
</dbReference>
<keyword evidence="3" id="KW-1185">Reference proteome</keyword>
<feature type="chain" id="PRO_5046236113" evidence="1">
    <location>
        <begin position="23"/>
        <end position="483"/>
    </location>
</feature>
<dbReference type="PROSITE" id="PS51257">
    <property type="entry name" value="PROKAR_LIPOPROTEIN"/>
    <property type="match status" value="1"/>
</dbReference>
<dbReference type="SUPFAM" id="SSF48452">
    <property type="entry name" value="TPR-like"/>
    <property type="match status" value="1"/>
</dbReference>
<dbReference type="Gene3D" id="1.25.40.390">
    <property type="match status" value="1"/>
</dbReference>
<organism evidence="2 3">
    <name type="scientific">Pricia mediterranea</name>
    <dbReference type="NCBI Taxonomy" id="3076079"/>
    <lineage>
        <taxon>Bacteria</taxon>
        <taxon>Pseudomonadati</taxon>
        <taxon>Bacteroidota</taxon>
        <taxon>Flavobacteriia</taxon>
        <taxon>Flavobacteriales</taxon>
        <taxon>Flavobacteriaceae</taxon>
        <taxon>Pricia</taxon>
    </lineage>
</organism>
<dbReference type="Pfam" id="PF12771">
    <property type="entry name" value="SusD-like_2"/>
    <property type="match status" value="1"/>
</dbReference>
<evidence type="ECO:0000256" key="1">
    <source>
        <dbReference type="SAM" id="SignalP"/>
    </source>
</evidence>
<name>A0ABU3L6J5_9FLAO</name>
<feature type="signal peptide" evidence="1">
    <location>
        <begin position="1"/>
        <end position="22"/>
    </location>
</feature>
<dbReference type="Proteomes" id="UP001250656">
    <property type="component" value="Unassembled WGS sequence"/>
</dbReference>
<proteinExistence type="predicted"/>
<comment type="caution">
    <text evidence="2">The sequence shown here is derived from an EMBL/GenBank/DDBJ whole genome shotgun (WGS) entry which is preliminary data.</text>
</comment>
<dbReference type="EMBL" id="JAVTTP010000001">
    <property type="protein sequence ID" value="MDT7828833.1"/>
    <property type="molecule type" value="Genomic_DNA"/>
</dbReference>
<keyword evidence="2" id="KW-0449">Lipoprotein</keyword>
<dbReference type="InterPro" id="IPR011990">
    <property type="entry name" value="TPR-like_helical_dom_sf"/>
</dbReference>
<reference evidence="2 3" key="1">
    <citation type="submission" date="2023-09" db="EMBL/GenBank/DDBJ databases">
        <title>Novel taxa isolated from Blanes Bay.</title>
        <authorList>
            <person name="Rey-Velasco X."/>
            <person name="Lucena T."/>
        </authorList>
    </citation>
    <scope>NUCLEOTIDE SEQUENCE [LARGE SCALE GENOMIC DNA]</scope>
    <source>
        <strain evidence="2 3">S334</strain>
    </source>
</reference>
<sequence>MRHSFINTFLCLLLLFAVGCTKTEELQDDPNRATQVPPSLILTNIEVEAFTNVSLSAGLASRYLTNTDGVIAEQYYNWTQAGFGGYDNLKQVSKMVQEAERTEEEVYSILAKFFNSYFIVEITQVFGDVPYSEAVSVAEEIYAPAYDRQEDIFVKVLNDLKQASDALAQNEGTISGDIVYDGDKLKWRKLINSYYLRVLMGLSKKTGNPQLNIADRFSTVVSNPSRYPLFGSNDDNGALEYFDIQDNRYPYYNDNAIQTAYYMEKTFVDRLKLFEDPRLFVFADQKPNAGDADETDFEAYDGLLGSAPFDENSAKAVAGEASRINPRYYNDPINEPSLLMGYAELQFILAEAAARGWIGGETEEYYNEGIRASFDFFNVTGAEDYLAGAAVQLDASNEIKSILQQKHIALFMNTGWQIFYEQRRSGFPEFDVSGGGVLNGGRIPKRWLYPESETTNNPANLEEAISRQFPEGDNINAVMWLIE</sequence>
<keyword evidence="1" id="KW-0732">Signal</keyword>
<evidence type="ECO:0000313" key="3">
    <source>
        <dbReference type="Proteomes" id="UP001250656"/>
    </source>
</evidence>